<dbReference type="EMBL" id="FLRC01000033">
    <property type="protein sequence ID" value="SBT26361.1"/>
    <property type="molecule type" value="Genomic_DNA"/>
</dbReference>
<keyword evidence="3" id="KW-1185">Reference proteome</keyword>
<evidence type="ECO:0000313" key="1">
    <source>
        <dbReference type="EMBL" id="SBT26361.1"/>
    </source>
</evidence>
<evidence type="ECO:0000313" key="2">
    <source>
        <dbReference type="EMBL" id="SOE46516.1"/>
    </source>
</evidence>
<dbReference type="EMBL" id="LT907988">
    <property type="protein sequence ID" value="SOE46516.1"/>
    <property type="molecule type" value="Genomic_DNA"/>
</dbReference>
<dbReference type="Proteomes" id="UP000078558">
    <property type="component" value="Chromosome I"/>
</dbReference>
<evidence type="ECO:0008006" key="4">
    <source>
        <dbReference type="Google" id="ProtNLM"/>
    </source>
</evidence>
<accession>A0A1C3K4C1</accession>
<protein>
    <recommendedName>
        <fullName evidence="4">Mobile element protein</fullName>
    </recommendedName>
</protein>
<name>A0A1C3K4C1_9BURK</name>
<proteinExistence type="predicted"/>
<dbReference type="KEGG" id="odi:ODI_R0336"/>
<organism evidence="1 3">
    <name type="scientific">Orrella dioscoreae</name>
    <dbReference type="NCBI Taxonomy" id="1851544"/>
    <lineage>
        <taxon>Bacteria</taxon>
        <taxon>Pseudomonadati</taxon>
        <taxon>Pseudomonadota</taxon>
        <taxon>Betaproteobacteria</taxon>
        <taxon>Burkholderiales</taxon>
        <taxon>Alcaligenaceae</taxon>
        <taxon>Orrella</taxon>
    </lineage>
</organism>
<reference evidence="1 3" key="1">
    <citation type="submission" date="2016-06" db="EMBL/GenBank/DDBJ databases">
        <authorList>
            <person name="Kjaerup R.B."/>
            <person name="Dalgaard T.S."/>
            <person name="Juul-Madsen H.R."/>
        </authorList>
    </citation>
    <scope>NUCLEOTIDE SEQUENCE [LARGE SCALE GENOMIC DNA]</scope>
    <source>
        <strain evidence="1">Orrdi1</strain>
    </source>
</reference>
<dbReference type="AlphaFoldDB" id="A0A1C3K4C1"/>
<sequence length="48" mass="5457">MERENRELRRAKDILRMASAFFAQAVRQVAVLDVDSSRPPRSPVRSSG</sequence>
<evidence type="ECO:0000313" key="3">
    <source>
        <dbReference type="Proteomes" id="UP000078558"/>
    </source>
</evidence>
<reference evidence="2 3" key="2">
    <citation type="submission" date="2017-08" db="EMBL/GenBank/DDBJ databases">
        <authorList>
            <person name="de Groot N.N."/>
        </authorList>
    </citation>
    <scope>NUCLEOTIDE SEQUENCE [LARGE SCALE GENOMIC DNA]</scope>
    <source>
        <strain evidence="2">Orrdi1</strain>
    </source>
</reference>
<gene>
    <name evidence="1" type="ORF">ODI_04134</name>
    <name evidence="2" type="ORF">ODI_R0336</name>
</gene>